<proteinExistence type="predicted"/>
<feature type="region of interest" description="Disordered" evidence="1">
    <location>
        <begin position="43"/>
        <end position="75"/>
    </location>
</feature>
<sequence>MQASYPHPSFGSSSSPADVGGAAAAAGGETIFLRYPETVLERTRRVSPRPADLHRRGRQVQSREAKGNARRGHDLVHGHPRFRRVYRAADYAPQEIPRDGGLFHLLQVSYTGDVGDGFGGGSAVIASNSGFTPGGVVGIYGGCGGAVTTGNSVFTPMGGVEMYNGGGNGGVMGVNGGYTQGGAMVFYDGGGDRAAMIGNSCFTSGGVDGIYDSCCSGAVTAGSSGFTAGGAFGAYDGNVDFPPGCGVVAGIHGEAANAPGGGFITSDHHLYGGGEIMAAPQDWGTLPCYPRQMTMDGGAAGISNWGFVGE</sequence>
<organism evidence="2 3">
    <name type="scientific">Spirodela intermedia</name>
    <name type="common">Intermediate duckweed</name>
    <dbReference type="NCBI Taxonomy" id="51605"/>
    <lineage>
        <taxon>Eukaryota</taxon>
        <taxon>Viridiplantae</taxon>
        <taxon>Streptophyta</taxon>
        <taxon>Embryophyta</taxon>
        <taxon>Tracheophyta</taxon>
        <taxon>Spermatophyta</taxon>
        <taxon>Magnoliopsida</taxon>
        <taxon>Liliopsida</taxon>
        <taxon>Araceae</taxon>
        <taxon>Lemnoideae</taxon>
        <taxon>Spirodela</taxon>
    </lineage>
</organism>
<keyword evidence="3" id="KW-1185">Reference proteome</keyword>
<evidence type="ECO:0000313" key="3">
    <source>
        <dbReference type="Proteomes" id="UP000663760"/>
    </source>
</evidence>
<evidence type="ECO:0000313" key="2">
    <source>
        <dbReference type="EMBL" id="CAA7399335.1"/>
    </source>
</evidence>
<dbReference type="AlphaFoldDB" id="A0A7I8KQU7"/>
<reference evidence="2" key="1">
    <citation type="submission" date="2020-02" db="EMBL/GenBank/DDBJ databases">
        <authorList>
            <person name="Scholz U."/>
            <person name="Mascher M."/>
            <person name="Fiebig A."/>
        </authorList>
    </citation>
    <scope>NUCLEOTIDE SEQUENCE</scope>
</reference>
<protein>
    <submittedName>
        <fullName evidence="2">Uncharacterized protein</fullName>
    </submittedName>
</protein>
<gene>
    <name evidence="2" type="ORF">SI8410_07010005</name>
</gene>
<feature type="compositionally biased region" description="Basic and acidic residues" evidence="1">
    <location>
        <begin position="61"/>
        <end position="75"/>
    </location>
</feature>
<dbReference type="Proteomes" id="UP000663760">
    <property type="component" value="Chromosome 7"/>
</dbReference>
<accession>A0A7I8KQU7</accession>
<dbReference type="EMBL" id="LR746270">
    <property type="protein sequence ID" value="CAA7399335.1"/>
    <property type="molecule type" value="Genomic_DNA"/>
</dbReference>
<evidence type="ECO:0000256" key="1">
    <source>
        <dbReference type="SAM" id="MobiDB-lite"/>
    </source>
</evidence>
<name>A0A7I8KQU7_SPIIN</name>
<feature type="region of interest" description="Disordered" evidence="1">
    <location>
        <begin position="1"/>
        <end position="21"/>
    </location>
</feature>